<dbReference type="Pfam" id="PF12704">
    <property type="entry name" value="MacB_PCD"/>
    <property type="match status" value="1"/>
</dbReference>
<dbReference type="PANTHER" id="PTHR30572">
    <property type="entry name" value="MEMBRANE COMPONENT OF TRANSPORTER-RELATED"/>
    <property type="match status" value="1"/>
</dbReference>
<organism evidence="9 10">
    <name type="scientific">Jiulongibacter sediminis</name>
    <dbReference type="NCBI Taxonomy" id="1605367"/>
    <lineage>
        <taxon>Bacteria</taxon>
        <taxon>Pseudomonadati</taxon>
        <taxon>Bacteroidota</taxon>
        <taxon>Cytophagia</taxon>
        <taxon>Cytophagales</taxon>
        <taxon>Leadbetterellaceae</taxon>
        <taxon>Jiulongibacter</taxon>
    </lineage>
</organism>
<dbReference type="OrthoDB" id="5933722at2"/>
<feature type="transmembrane region" description="Helical" evidence="6">
    <location>
        <begin position="21"/>
        <end position="42"/>
    </location>
</feature>
<keyword evidence="2" id="KW-1003">Cell membrane</keyword>
<feature type="transmembrane region" description="Helical" evidence="6">
    <location>
        <begin position="353"/>
        <end position="373"/>
    </location>
</feature>
<dbReference type="PANTHER" id="PTHR30572:SF18">
    <property type="entry name" value="ABC-TYPE MACROLIDE FAMILY EXPORT SYSTEM PERMEASE COMPONENT 2"/>
    <property type="match status" value="1"/>
</dbReference>
<feature type="transmembrane region" description="Helical" evidence="6">
    <location>
        <begin position="297"/>
        <end position="318"/>
    </location>
</feature>
<proteinExistence type="predicted"/>
<dbReference type="Proteomes" id="UP000050454">
    <property type="component" value="Unassembled WGS sequence"/>
</dbReference>
<evidence type="ECO:0000256" key="2">
    <source>
        <dbReference type="ARBA" id="ARBA00022475"/>
    </source>
</evidence>
<dbReference type="PATRIC" id="fig|1605367.3.peg.627"/>
<comment type="caution">
    <text evidence="9">The sequence shown here is derived from an EMBL/GenBank/DDBJ whole genome shotgun (WGS) entry which is preliminary data.</text>
</comment>
<reference evidence="9 10" key="1">
    <citation type="submission" date="2015-07" db="EMBL/GenBank/DDBJ databases">
        <title>The draft genome sequence of Leadbetterella sp. JN14-9.</title>
        <authorList>
            <person name="Liu Y."/>
            <person name="Du J."/>
            <person name="Shao Z."/>
        </authorList>
    </citation>
    <scope>NUCLEOTIDE SEQUENCE [LARGE SCALE GENOMIC DNA]</scope>
    <source>
        <strain evidence="9 10">JN14-9</strain>
    </source>
</reference>
<dbReference type="STRING" id="1605367.AFM12_15990"/>
<evidence type="ECO:0000256" key="4">
    <source>
        <dbReference type="ARBA" id="ARBA00022989"/>
    </source>
</evidence>
<feature type="transmembrane region" description="Helical" evidence="6">
    <location>
        <begin position="739"/>
        <end position="759"/>
    </location>
</feature>
<dbReference type="GO" id="GO:0051301">
    <property type="term" value="P:cell division"/>
    <property type="evidence" value="ECO:0007669"/>
    <property type="project" value="UniProtKB-KW"/>
</dbReference>
<gene>
    <name evidence="9" type="ORF">AFM12_15990</name>
</gene>
<evidence type="ECO:0000313" key="9">
    <source>
        <dbReference type="EMBL" id="KPM47373.1"/>
    </source>
</evidence>
<evidence type="ECO:0000256" key="3">
    <source>
        <dbReference type="ARBA" id="ARBA00022692"/>
    </source>
</evidence>
<feature type="domain" description="ABC3 transporter permease C-terminal" evidence="7">
    <location>
        <begin position="690"/>
        <end position="803"/>
    </location>
</feature>
<evidence type="ECO:0000256" key="5">
    <source>
        <dbReference type="ARBA" id="ARBA00023136"/>
    </source>
</evidence>
<feature type="transmembrane region" description="Helical" evidence="6">
    <location>
        <begin position="389"/>
        <end position="417"/>
    </location>
</feature>
<dbReference type="InterPro" id="IPR050250">
    <property type="entry name" value="Macrolide_Exporter_MacB"/>
</dbReference>
<keyword evidence="4 6" id="KW-1133">Transmembrane helix</keyword>
<evidence type="ECO:0000259" key="7">
    <source>
        <dbReference type="Pfam" id="PF02687"/>
    </source>
</evidence>
<feature type="domain" description="MacB-like periplasmic core" evidence="8">
    <location>
        <begin position="20"/>
        <end position="237"/>
    </location>
</feature>
<dbReference type="GO" id="GO:0022857">
    <property type="term" value="F:transmembrane transporter activity"/>
    <property type="evidence" value="ECO:0007669"/>
    <property type="project" value="TreeGrafter"/>
</dbReference>
<evidence type="ECO:0000256" key="6">
    <source>
        <dbReference type="SAM" id="Phobius"/>
    </source>
</evidence>
<keyword evidence="5 6" id="KW-0472">Membrane</keyword>
<dbReference type="Pfam" id="PF02687">
    <property type="entry name" value="FtsX"/>
    <property type="match status" value="2"/>
</dbReference>
<dbReference type="AlphaFoldDB" id="A0A0P7BZ06"/>
<keyword evidence="9" id="KW-0131">Cell cycle</keyword>
<evidence type="ECO:0000313" key="10">
    <source>
        <dbReference type="Proteomes" id="UP000050454"/>
    </source>
</evidence>
<dbReference type="GO" id="GO:0005886">
    <property type="term" value="C:plasma membrane"/>
    <property type="evidence" value="ECO:0007669"/>
    <property type="project" value="UniProtKB-SubCell"/>
</dbReference>
<sequence>MLRNYLKIAWRNLRKQPFFTFLNTFGLAIGMAGGLLITLYIIDELSYNRSFKDFDRIHRAQVDIKFGGQAQEFAVLVAPFAETVKRDFDVVEDATRLRQWGSMLVRRPETIENQKEEKSTFADVNFIDFFGLRLLEGDSKTALKDPNTVVLTQEAAKKYFGESSALGQNVVINNDENFTVTGVMDGVPSNSFLNGYSVFMSMESHAESRDPDWGSNNFNTFLKLIPNTRAEDLQQPLQILFEKYMVPYAESFMPGINRESFEAEGNYIRYATIPLTELHLSGNRVAEMNPNSTLQTIYILSFVALFLIVLAIVNFMNLSTAQSLKRAKEVGIRKTLGSNKTGLVSQFLTESGLVSFLSLLLALLVAVVFMPLFNELTGKDISIPFLNPLFWLVILSVTLLLGMVSGSYPAFFLSRFIPVQVLKGDGKTTGGGGKVRNALVVFQFAVSVFLMVSTLVVYYQLNYIQNKDLGYSKDQLLIIDDVYAAGNHVETFKNQVADLPMVASATISSFLPTPSNRSDSGFDLEGPEDKTIQMQNWRVDHDYLKTLDLEIVAGRDFDRQFSTDSSAILVNESALSILGIQPDEAIGKRVTNVAATGIERDYFTIIGVVRNFHFESFKDKIGPLALNITPGHRNKMTVKLKAGDFSSTISQIKAEWNNVAPGQPFNHYFLDDSFNNTYQTERRLGNIFMTFTVLSLLIACLGLFGLAAFNAQKRTKEIGVRKVMGASVNQIAMKLSADFLKLVGGAILVALPLSWYAMNQWLNDFTYRIDIAWWIFAVAAIAAVLIALLTVSYQAIKAAIVNPVKSLRSE</sequence>
<feature type="transmembrane region" description="Helical" evidence="6">
    <location>
        <begin position="771"/>
        <end position="791"/>
    </location>
</feature>
<evidence type="ECO:0000259" key="8">
    <source>
        <dbReference type="Pfam" id="PF12704"/>
    </source>
</evidence>
<dbReference type="InterPro" id="IPR003838">
    <property type="entry name" value="ABC3_permease_C"/>
</dbReference>
<name>A0A0P7BZ06_9BACT</name>
<evidence type="ECO:0000256" key="1">
    <source>
        <dbReference type="ARBA" id="ARBA00004651"/>
    </source>
</evidence>
<dbReference type="InterPro" id="IPR025857">
    <property type="entry name" value="MacB_PCD"/>
</dbReference>
<feature type="domain" description="ABC3 transporter permease C-terminal" evidence="7">
    <location>
        <begin position="302"/>
        <end position="411"/>
    </location>
</feature>
<feature type="transmembrane region" description="Helical" evidence="6">
    <location>
        <begin position="687"/>
        <end position="709"/>
    </location>
</feature>
<keyword evidence="3 6" id="KW-0812">Transmembrane</keyword>
<dbReference type="RefSeq" id="WP_055150369.1">
    <property type="nucleotide sequence ID" value="NZ_JXSZ01000012.1"/>
</dbReference>
<keyword evidence="9" id="KW-0132">Cell division</keyword>
<comment type="subcellular location">
    <subcellularLocation>
        <location evidence="1">Cell membrane</location>
        <topology evidence="1">Multi-pass membrane protein</topology>
    </subcellularLocation>
</comment>
<accession>A0A0P7BZ06</accession>
<dbReference type="EMBL" id="LGTQ01000012">
    <property type="protein sequence ID" value="KPM47373.1"/>
    <property type="molecule type" value="Genomic_DNA"/>
</dbReference>
<keyword evidence="10" id="KW-1185">Reference proteome</keyword>
<feature type="transmembrane region" description="Helical" evidence="6">
    <location>
        <begin position="438"/>
        <end position="459"/>
    </location>
</feature>
<protein>
    <submittedName>
        <fullName evidence="9">Cell division protein FtsX</fullName>
    </submittedName>
</protein>